<sequence length="93" mass="10743">MKYNDIKKGVLNSNIIPDPLKDKILKIKDLPIQICSVLEEIFVLEAKNNEINKDIKGKSVQILVEYIKSVEEKSNDINEVEKKLDDELENIFD</sequence>
<accession>A0ABS5QML4</accession>
<reference evidence="2 3" key="1">
    <citation type="journal article" date="2021" name="Nat. Commun.">
        <title>Reductive evolution and unique predatory mode in the CPR bacterium Vampirococcus lugosii.</title>
        <authorList>
            <person name="Moreira D."/>
            <person name="Zivanovic Y."/>
            <person name="Lopez-Archilla A.I."/>
            <person name="Iniesto M."/>
            <person name="Lopez-Garcia P."/>
        </authorList>
    </citation>
    <scope>NUCLEOTIDE SEQUENCE [LARGE SCALE GENOMIC DNA]</scope>
    <source>
        <strain evidence="2">Chiprana</strain>
    </source>
</reference>
<organism evidence="2 3">
    <name type="scientific">Candidatus Vampirococcus lugosii</name>
    <dbReference type="NCBI Taxonomy" id="2789015"/>
    <lineage>
        <taxon>Bacteria</taxon>
        <taxon>Candidatus Absconditibacteriota</taxon>
        <taxon>Vampirococcus</taxon>
    </lineage>
</organism>
<gene>
    <name evidence="2" type="ORF">VAMP_19n29</name>
</gene>
<keyword evidence="1" id="KW-0175">Coiled coil</keyword>
<evidence type="ECO:0000313" key="3">
    <source>
        <dbReference type="Proteomes" id="UP000680365"/>
    </source>
</evidence>
<evidence type="ECO:0000256" key="1">
    <source>
        <dbReference type="SAM" id="Coils"/>
    </source>
</evidence>
<evidence type="ECO:0000313" key="2">
    <source>
        <dbReference type="EMBL" id="MBS8121714.1"/>
    </source>
</evidence>
<comment type="caution">
    <text evidence="2">The sequence shown here is derived from an EMBL/GenBank/DDBJ whole genome shotgun (WGS) entry which is preliminary data.</text>
</comment>
<dbReference type="RefSeq" id="WP_213348496.1">
    <property type="nucleotide sequence ID" value="NZ_JAEDAM010000011.1"/>
</dbReference>
<name>A0ABS5QML4_9BACT</name>
<feature type="coiled-coil region" evidence="1">
    <location>
        <begin position="63"/>
        <end position="90"/>
    </location>
</feature>
<protein>
    <submittedName>
        <fullName evidence="2">Uncharacterized protein</fullName>
    </submittedName>
</protein>
<keyword evidence="3" id="KW-1185">Reference proteome</keyword>
<proteinExistence type="predicted"/>
<dbReference type="EMBL" id="JAEDAM010000011">
    <property type="protein sequence ID" value="MBS8121714.1"/>
    <property type="molecule type" value="Genomic_DNA"/>
</dbReference>
<dbReference type="Proteomes" id="UP000680365">
    <property type="component" value="Unassembled WGS sequence"/>
</dbReference>